<dbReference type="EMBL" id="CP043661">
    <property type="protein sequence ID" value="QNE22299.1"/>
    <property type="molecule type" value="Genomic_DNA"/>
</dbReference>
<sequence length="411" mass="44534">MTAQLRFGLLGPLEVRAPAGLIPLRAGKLRVILAALLLQPARPVSIDELIDRLWGDEPVGTARATVHQYVMRLRQTLGDAGGADLIQTAPDGYLIEVAAEAIDVHRFDDLVRRGREQGDLASEARSLAEALALWRGAALADIPSQWLQLSEVPRLHEQRLQVIERRIEVELLLGRYPGVIAELRALTHEHPLREAYWLQLIEALHAAGRPAEALAAFQQVRQVMDDELGVAPGPRLRELQAAIIAESHASGTAPPSVESEPVPRQLPPDIVTFAGRTAELEMLVAALDNRSGPPAGARGGCSPWTWRHRQVHPRDPCCPRGHRPVPRWAALCGPSGLESGAGAAHDGGRARPVPPCEGAGSRSADRRRRARRSVPDRAGRSSDAASARQRCRDQAVDAAAPGQLVVRSTDY</sequence>
<dbReference type="InterPro" id="IPR005158">
    <property type="entry name" value="BTAD"/>
</dbReference>
<dbReference type="PROSITE" id="PS51755">
    <property type="entry name" value="OMPR_PHOB"/>
    <property type="match status" value="1"/>
</dbReference>
<dbReference type="InterPro" id="IPR016032">
    <property type="entry name" value="Sig_transdc_resp-reg_C-effctor"/>
</dbReference>
<dbReference type="Pfam" id="PF00486">
    <property type="entry name" value="Trans_reg_C"/>
    <property type="match status" value="1"/>
</dbReference>
<evidence type="ECO:0000256" key="4">
    <source>
        <dbReference type="ARBA" id="ARBA00023163"/>
    </source>
</evidence>
<feature type="domain" description="OmpR/PhoB-type" evidence="7">
    <location>
        <begin position="1"/>
        <end position="97"/>
    </location>
</feature>
<evidence type="ECO:0000313" key="8">
    <source>
        <dbReference type="EMBL" id="QNE22299.1"/>
    </source>
</evidence>
<reference evidence="9" key="1">
    <citation type="submission" date="2019-09" db="EMBL/GenBank/DDBJ databases">
        <title>Antimicrobial potential of Antarctic Bacteria.</title>
        <authorList>
            <person name="Benaud N."/>
            <person name="Edwards R.J."/>
            <person name="Ferrari B.C."/>
        </authorList>
    </citation>
    <scope>NUCLEOTIDE SEQUENCE [LARGE SCALE GENOMIC DNA]</scope>
    <source>
        <strain evidence="9">SPB151</strain>
    </source>
</reference>
<dbReference type="Gene3D" id="1.25.40.10">
    <property type="entry name" value="Tetratricopeptide repeat domain"/>
    <property type="match status" value="1"/>
</dbReference>
<dbReference type="Pfam" id="PF03704">
    <property type="entry name" value="BTAD"/>
    <property type="match status" value="1"/>
</dbReference>
<dbReference type="SMART" id="SM01043">
    <property type="entry name" value="BTAD"/>
    <property type="match status" value="1"/>
</dbReference>
<dbReference type="SUPFAM" id="SSF46894">
    <property type="entry name" value="C-terminal effector domain of the bipartite response regulators"/>
    <property type="match status" value="1"/>
</dbReference>
<dbReference type="PANTHER" id="PTHR35807">
    <property type="entry name" value="TRANSCRIPTIONAL REGULATOR REDD-RELATED"/>
    <property type="match status" value="1"/>
</dbReference>
<dbReference type="GO" id="GO:0003677">
    <property type="term" value="F:DNA binding"/>
    <property type="evidence" value="ECO:0007669"/>
    <property type="project" value="UniProtKB-UniRule"/>
</dbReference>
<dbReference type="SUPFAM" id="SSF48452">
    <property type="entry name" value="TPR-like"/>
    <property type="match status" value="1"/>
</dbReference>
<dbReference type="InterPro" id="IPR036388">
    <property type="entry name" value="WH-like_DNA-bd_sf"/>
</dbReference>
<name>A0A7G6X7T4_9ACTN</name>
<dbReference type="PANTHER" id="PTHR35807:SF1">
    <property type="entry name" value="TRANSCRIPTIONAL REGULATOR REDD"/>
    <property type="match status" value="1"/>
</dbReference>
<accession>A0A7G6X7T4</accession>
<dbReference type="InterPro" id="IPR011990">
    <property type="entry name" value="TPR-like_helical_dom_sf"/>
</dbReference>
<dbReference type="Gene3D" id="1.10.10.10">
    <property type="entry name" value="Winged helix-like DNA-binding domain superfamily/Winged helix DNA-binding domain"/>
    <property type="match status" value="1"/>
</dbReference>
<dbReference type="CDD" id="cd00383">
    <property type="entry name" value="trans_reg_C"/>
    <property type="match status" value="1"/>
</dbReference>
<dbReference type="GO" id="GO:0006355">
    <property type="term" value="P:regulation of DNA-templated transcription"/>
    <property type="evidence" value="ECO:0007669"/>
    <property type="project" value="InterPro"/>
</dbReference>
<evidence type="ECO:0000259" key="7">
    <source>
        <dbReference type="PROSITE" id="PS51755"/>
    </source>
</evidence>
<evidence type="ECO:0000256" key="2">
    <source>
        <dbReference type="ARBA" id="ARBA00023015"/>
    </source>
</evidence>
<comment type="similarity">
    <text evidence="1">Belongs to the AfsR/DnrI/RedD regulatory family.</text>
</comment>
<evidence type="ECO:0000256" key="3">
    <source>
        <dbReference type="ARBA" id="ARBA00023125"/>
    </source>
</evidence>
<proteinExistence type="inferred from homology"/>
<dbReference type="GO" id="GO:0000160">
    <property type="term" value="P:phosphorelay signal transduction system"/>
    <property type="evidence" value="ECO:0007669"/>
    <property type="project" value="InterPro"/>
</dbReference>
<dbReference type="InterPro" id="IPR001867">
    <property type="entry name" value="OmpR/PhoB-type_DNA-bd"/>
</dbReference>
<dbReference type="SMART" id="SM00862">
    <property type="entry name" value="Trans_reg_C"/>
    <property type="match status" value="1"/>
</dbReference>
<dbReference type="CDD" id="cd15831">
    <property type="entry name" value="BTAD"/>
    <property type="match status" value="1"/>
</dbReference>
<dbReference type="InterPro" id="IPR051677">
    <property type="entry name" value="AfsR-DnrI-RedD_regulator"/>
</dbReference>
<evidence type="ECO:0000256" key="6">
    <source>
        <dbReference type="SAM" id="MobiDB-lite"/>
    </source>
</evidence>
<dbReference type="Proteomes" id="UP000515563">
    <property type="component" value="Chromosome"/>
</dbReference>
<evidence type="ECO:0000313" key="9">
    <source>
        <dbReference type="Proteomes" id="UP000515563"/>
    </source>
</evidence>
<dbReference type="AlphaFoldDB" id="A0A7G6X7T4"/>
<feature type="region of interest" description="Disordered" evidence="6">
    <location>
        <begin position="339"/>
        <end position="411"/>
    </location>
</feature>
<keyword evidence="2" id="KW-0805">Transcription regulation</keyword>
<organism evidence="8 9">
    <name type="scientific">Kribbella qitaiheensis</name>
    <dbReference type="NCBI Taxonomy" id="1544730"/>
    <lineage>
        <taxon>Bacteria</taxon>
        <taxon>Bacillati</taxon>
        <taxon>Actinomycetota</taxon>
        <taxon>Actinomycetes</taxon>
        <taxon>Propionibacteriales</taxon>
        <taxon>Kribbellaceae</taxon>
        <taxon>Kribbella</taxon>
    </lineage>
</organism>
<reference evidence="8 9" key="2">
    <citation type="journal article" date="2020" name="Microbiol. Resour. Announc.">
        <title>Antarctic desert soil bacteria exhibit high novel natural product potential, evaluated through long-read genome sequencing and comparative genomics.</title>
        <authorList>
            <person name="Benaud N."/>
            <person name="Edwards R.J."/>
            <person name="Amos T.G."/>
            <person name="D'Agostino P.M."/>
            <person name="Gutierrez-Chavez C."/>
            <person name="Montgomery K."/>
            <person name="Nicetic I."/>
            <person name="Ferrari B.C."/>
        </authorList>
    </citation>
    <scope>NUCLEOTIDE SEQUENCE [LARGE SCALE GENOMIC DNA]</scope>
    <source>
        <strain evidence="8 9">SPB151</strain>
    </source>
</reference>
<keyword evidence="9" id="KW-1185">Reference proteome</keyword>
<dbReference type="KEGG" id="kqi:F1D05_35875"/>
<keyword evidence="3 5" id="KW-0238">DNA-binding</keyword>
<evidence type="ECO:0000256" key="1">
    <source>
        <dbReference type="ARBA" id="ARBA00005820"/>
    </source>
</evidence>
<protein>
    <submittedName>
        <fullName evidence="8">AfsR/SARP family transcriptional regulator</fullName>
    </submittedName>
</protein>
<evidence type="ECO:0000256" key="5">
    <source>
        <dbReference type="PROSITE-ProRule" id="PRU01091"/>
    </source>
</evidence>
<gene>
    <name evidence="8" type="ORF">F1D05_35875</name>
</gene>
<keyword evidence="4" id="KW-0804">Transcription</keyword>
<feature type="DNA-binding region" description="OmpR/PhoB-type" evidence="5">
    <location>
        <begin position="1"/>
        <end position="97"/>
    </location>
</feature>